<feature type="transmembrane region" description="Helical" evidence="1">
    <location>
        <begin position="84"/>
        <end position="102"/>
    </location>
</feature>
<dbReference type="EMBL" id="FQZC01000001">
    <property type="protein sequence ID" value="SHI63150.1"/>
    <property type="molecule type" value="Genomic_DNA"/>
</dbReference>
<feature type="transmembrane region" description="Helical" evidence="1">
    <location>
        <begin position="336"/>
        <end position="356"/>
    </location>
</feature>
<keyword evidence="3" id="KW-0012">Acyltransferase</keyword>
<name>A0ABY1I5J1_9HYPH</name>
<sequence length="358" mass="39024">MQTIGRAKHRNVNIQWMRALAALAVAIYHISHYIAFEFDDRRFADIFDGKFGLLGVAIFFAISGALMADLLHRTPPTLFLAHRLVRIYPLFILVFVVVAFIRTGELDADVRAMSLALVGTRVVFELNIEWTLVLEVFFYVILFLLAVAAGARFVVPFAIAWLAAIGVASIIDPEQMGNTLSPTLLQAFFLPGNAAFAGGLLIPTILRQGRVQPIWAVIALGLGAVTMSVDLAYGRIVGSLAAVILVAMVYGVSTKEPKRGSFGWAAERLGDYSYALYLIHVPVTHLVLANLQATPAVLWAACVGAALAVSVPLGMLDISLYRRLRKHVDGANARRLAAVIWLYVAAYSAVGVIFIFKQ</sequence>
<feature type="transmembrane region" description="Helical" evidence="1">
    <location>
        <begin position="274"/>
        <end position="291"/>
    </location>
</feature>
<protein>
    <submittedName>
        <fullName evidence="3">Peptidoglycan/LPS O-acetylase OafA/YrhL, contains acyltransferase and SGNH-hydrolase domains</fullName>
    </submittedName>
</protein>
<dbReference type="PANTHER" id="PTHR23028">
    <property type="entry name" value="ACETYLTRANSFERASE"/>
    <property type="match status" value="1"/>
</dbReference>
<evidence type="ECO:0000256" key="1">
    <source>
        <dbReference type="SAM" id="Phobius"/>
    </source>
</evidence>
<feature type="transmembrane region" description="Helical" evidence="1">
    <location>
        <begin position="183"/>
        <end position="206"/>
    </location>
</feature>
<keyword evidence="1" id="KW-0472">Membrane</keyword>
<feature type="transmembrane region" description="Helical" evidence="1">
    <location>
        <begin position="12"/>
        <end position="31"/>
    </location>
</feature>
<evidence type="ECO:0000313" key="3">
    <source>
        <dbReference type="EMBL" id="SHI63150.1"/>
    </source>
</evidence>
<feature type="transmembrane region" description="Helical" evidence="1">
    <location>
        <begin position="297"/>
        <end position="316"/>
    </location>
</feature>
<dbReference type="PANTHER" id="PTHR23028:SF131">
    <property type="entry name" value="BLR2367 PROTEIN"/>
    <property type="match status" value="1"/>
</dbReference>
<proteinExistence type="predicted"/>
<feature type="transmembrane region" description="Helical" evidence="1">
    <location>
        <begin position="122"/>
        <end position="146"/>
    </location>
</feature>
<gene>
    <name evidence="3" type="ORF">SAMN02745911_0706</name>
</gene>
<feature type="transmembrane region" description="Helical" evidence="1">
    <location>
        <begin position="213"/>
        <end position="229"/>
    </location>
</feature>
<comment type="caution">
    <text evidence="3">The sequence shown here is derived from an EMBL/GenBank/DDBJ whole genome shotgun (WGS) entry which is preliminary data.</text>
</comment>
<evidence type="ECO:0000259" key="2">
    <source>
        <dbReference type="Pfam" id="PF01757"/>
    </source>
</evidence>
<dbReference type="InterPro" id="IPR002656">
    <property type="entry name" value="Acyl_transf_3_dom"/>
</dbReference>
<keyword evidence="1" id="KW-1133">Transmembrane helix</keyword>
<keyword evidence="3" id="KW-0808">Transferase</keyword>
<keyword evidence="4" id="KW-1185">Reference proteome</keyword>
<reference evidence="3 4" key="1">
    <citation type="submission" date="2016-11" db="EMBL/GenBank/DDBJ databases">
        <authorList>
            <person name="Varghese N."/>
            <person name="Submissions S."/>
        </authorList>
    </citation>
    <scope>NUCLEOTIDE SEQUENCE [LARGE SCALE GENOMIC DNA]</scope>
    <source>
        <strain evidence="3 4">DSM 21988</strain>
    </source>
</reference>
<dbReference type="InterPro" id="IPR050879">
    <property type="entry name" value="Acyltransferase_3"/>
</dbReference>
<dbReference type="Proteomes" id="UP000184290">
    <property type="component" value="Unassembled WGS sequence"/>
</dbReference>
<keyword evidence="1" id="KW-0812">Transmembrane</keyword>
<accession>A0ABY1I5J1</accession>
<feature type="transmembrane region" description="Helical" evidence="1">
    <location>
        <begin position="235"/>
        <end position="253"/>
    </location>
</feature>
<dbReference type="Pfam" id="PF01757">
    <property type="entry name" value="Acyl_transf_3"/>
    <property type="match status" value="1"/>
</dbReference>
<feature type="domain" description="Acyltransferase 3" evidence="2">
    <location>
        <begin position="12"/>
        <end position="313"/>
    </location>
</feature>
<feature type="transmembrane region" description="Helical" evidence="1">
    <location>
        <begin position="51"/>
        <end position="72"/>
    </location>
</feature>
<dbReference type="GO" id="GO:0016746">
    <property type="term" value="F:acyltransferase activity"/>
    <property type="evidence" value="ECO:0007669"/>
    <property type="project" value="UniProtKB-KW"/>
</dbReference>
<evidence type="ECO:0000313" key="4">
    <source>
        <dbReference type="Proteomes" id="UP000184290"/>
    </source>
</evidence>
<dbReference type="RefSeq" id="WP_060601323.1">
    <property type="nucleotide sequence ID" value="NZ_FQZC01000001.1"/>
</dbReference>
<feature type="transmembrane region" description="Helical" evidence="1">
    <location>
        <begin position="153"/>
        <end position="171"/>
    </location>
</feature>
<organism evidence="3 4">
    <name type="scientific">Aureimonas altamirensis DSM 21988</name>
    <dbReference type="NCBI Taxonomy" id="1121026"/>
    <lineage>
        <taxon>Bacteria</taxon>
        <taxon>Pseudomonadati</taxon>
        <taxon>Pseudomonadota</taxon>
        <taxon>Alphaproteobacteria</taxon>
        <taxon>Hyphomicrobiales</taxon>
        <taxon>Aurantimonadaceae</taxon>
        <taxon>Aureimonas</taxon>
    </lineage>
</organism>